<evidence type="ECO:0000313" key="6">
    <source>
        <dbReference type="EMBL" id="CAD7402897.1"/>
    </source>
</evidence>
<reference evidence="6" key="1">
    <citation type="submission" date="2020-11" db="EMBL/GenBank/DDBJ databases">
        <authorList>
            <person name="Tran Van P."/>
        </authorList>
    </citation>
    <scope>NUCLEOTIDE SEQUENCE</scope>
</reference>
<proteinExistence type="inferred from homology"/>
<evidence type="ECO:0000256" key="5">
    <source>
        <dbReference type="ARBA" id="ARBA00041375"/>
    </source>
</evidence>
<dbReference type="EMBL" id="OD001701">
    <property type="protein sequence ID" value="CAD7402897.1"/>
    <property type="molecule type" value="Genomic_DNA"/>
</dbReference>
<dbReference type="PANTHER" id="PTHR12059">
    <property type="entry name" value="RIBOSOMAL PROTEIN L23-RELATED"/>
    <property type="match status" value="1"/>
</dbReference>
<accession>A0A7R9CUT4</accession>
<name>A0A7R9CUT4_TIMPO</name>
<dbReference type="AlphaFoldDB" id="A0A7R9CUT4"/>
<evidence type="ECO:0000256" key="2">
    <source>
        <dbReference type="ARBA" id="ARBA00022980"/>
    </source>
</evidence>
<keyword evidence="2" id="KW-0689">Ribosomal protein</keyword>
<dbReference type="InterPro" id="IPR012678">
    <property type="entry name" value="Ribosomal_uL23/eL15/eS24_sf"/>
</dbReference>
<dbReference type="GO" id="GO:0032543">
    <property type="term" value="P:mitochondrial translation"/>
    <property type="evidence" value="ECO:0007669"/>
    <property type="project" value="TreeGrafter"/>
</dbReference>
<keyword evidence="3" id="KW-0687">Ribonucleoprotein</keyword>
<dbReference type="Pfam" id="PF00276">
    <property type="entry name" value="Ribosomal_L23"/>
    <property type="match status" value="1"/>
</dbReference>
<dbReference type="InterPro" id="IPR012677">
    <property type="entry name" value="Nucleotide-bd_a/b_plait_sf"/>
</dbReference>
<protein>
    <recommendedName>
        <fullName evidence="4">Large ribosomal subunit protein uL23m</fullName>
    </recommendedName>
    <alternativeName>
        <fullName evidence="5">39S ribosomal protein L23, mitochondrial</fullName>
    </alternativeName>
</protein>
<evidence type="ECO:0000256" key="1">
    <source>
        <dbReference type="ARBA" id="ARBA00006700"/>
    </source>
</evidence>
<dbReference type="GO" id="GO:0003735">
    <property type="term" value="F:structural constituent of ribosome"/>
    <property type="evidence" value="ECO:0007669"/>
    <property type="project" value="InterPro"/>
</dbReference>
<dbReference type="InterPro" id="IPR013025">
    <property type="entry name" value="Ribosomal_uL23-like"/>
</dbReference>
<evidence type="ECO:0000256" key="3">
    <source>
        <dbReference type="ARBA" id="ARBA00023274"/>
    </source>
</evidence>
<dbReference type="PANTHER" id="PTHR12059:SF5">
    <property type="entry name" value="LARGE RIBOSOMAL SUBUNIT PROTEIN UL23M"/>
    <property type="match status" value="1"/>
</dbReference>
<dbReference type="GO" id="GO:0005762">
    <property type="term" value="C:mitochondrial large ribosomal subunit"/>
    <property type="evidence" value="ECO:0007669"/>
    <property type="project" value="TreeGrafter"/>
</dbReference>
<organism evidence="6">
    <name type="scientific">Timema poppense</name>
    <name type="common">Walking stick</name>
    <dbReference type="NCBI Taxonomy" id="170557"/>
    <lineage>
        <taxon>Eukaryota</taxon>
        <taxon>Metazoa</taxon>
        <taxon>Ecdysozoa</taxon>
        <taxon>Arthropoda</taxon>
        <taxon>Hexapoda</taxon>
        <taxon>Insecta</taxon>
        <taxon>Pterygota</taxon>
        <taxon>Neoptera</taxon>
        <taxon>Polyneoptera</taxon>
        <taxon>Phasmatodea</taxon>
        <taxon>Timematodea</taxon>
        <taxon>Timematoidea</taxon>
        <taxon>Timematidae</taxon>
        <taxon>Timema</taxon>
    </lineage>
</organism>
<comment type="similarity">
    <text evidence="1">Belongs to the universal ribosomal protein uL23 family.</text>
</comment>
<sequence>MTLAHKAKGPGYPLYQRGNPQLRVFLPNFWMKLVEPIHQQPNNIVQFIVSTEMTRYDIKNYLEKIYNVSVVEVKTRIVSGEHNRGSWVIKTNIASCKTKTDQRRGFVIKEDDHKLAYVTLPREQSFKFPDLFPEDEKILDDNKSMDEAKQGFTKFLDRTKTRPGLPGWFSY</sequence>
<gene>
    <name evidence="6" type="ORF">TPSB3V08_LOCUS3779</name>
</gene>
<dbReference type="SUPFAM" id="SSF54189">
    <property type="entry name" value="Ribosomal proteins S24e, L23 and L15e"/>
    <property type="match status" value="1"/>
</dbReference>
<evidence type="ECO:0000256" key="4">
    <source>
        <dbReference type="ARBA" id="ARBA00039977"/>
    </source>
</evidence>
<dbReference type="Gene3D" id="3.30.70.330">
    <property type="match status" value="1"/>
</dbReference>